<evidence type="ECO:0000256" key="1">
    <source>
        <dbReference type="SAM" id="SignalP"/>
    </source>
</evidence>
<name>A0A7X6R1L6_9NOCA</name>
<protein>
    <recommendedName>
        <fullName evidence="4">Lipoprotein</fullName>
    </recommendedName>
</protein>
<sequence length="183" mass="18822">MRRLERAGLLAAAVATTAGVLLIGACAQQVSGTAEVNRTDLAAYASEVTSSSAAASSSKAAAVERATGSACDAFLAANGSSVRAFNDYIDASNAKGRGDPDTNGKADTAVSTLRNNARSVDQKVTREVPSVVADPLRAYRDDTNALADTLARRADTDTLNAVIDRFNATKNTALTACQGHGTR</sequence>
<accession>A0A7X6R1L6</accession>
<dbReference type="PROSITE" id="PS51257">
    <property type="entry name" value="PROKAR_LIPOPROTEIN"/>
    <property type="match status" value="1"/>
</dbReference>
<dbReference type="EMBL" id="JAAXOS010000002">
    <property type="protein sequence ID" value="NKY25420.1"/>
    <property type="molecule type" value="Genomic_DNA"/>
</dbReference>
<dbReference type="AlphaFoldDB" id="A0A7X6R1L6"/>
<gene>
    <name evidence="2" type="ORF">HGB38_04105</name>
</gene>
<feature type="signal peptide" evidence="1">
    <location>
        <begin position="1"/>
        <end position="27"/>
    </location>
</feature>
<keyword evidence="3" id="KW-1185">Reference proteome</keyword>
<evidence type="ECO:0000313" key="2">
    <source>
        <dbReference type="EMBL" id="NKY25420.1"/>
    </source>
</evidence>
<dbReference type="RefSeq" id="WP_062972536.1">
    <property type="nucleotide sequence ID" value="NZ_JAAXOS010000002.1"/>
</dbReference>
<comment type="caution">
    <text evidence="2">The sequence shown here is derived from an EMBL/GenBank/DDBJ whole genome shotgun (WGS) entry which is preliminary data.</text>
</comment>
<dbReference type="Proteomes" id="UP000540698">
    <property type="component" value="Unassembled WGS sequence"/>
</dbReference>
<reference evidence="2 3" key="1">
    <citation type="submission" date="2020-04" db="EMBL/GenBank/DDBJ databases">
        <title>MicrobeNet Type strains.</title>
        <authorList>
            <person name="Nicholson A.C."/>
        </authorList>
    </citation>
    <scope>NUCLEOTIDE SEQUENCE [LARGE SCALE GENOMIC DNA]</scope>
    <source>
        <strain evidence="2 3">DSM 44956</strain>
    </source>
</reference>
<evidence type="ECO:0008006" key="4">
    <source>
        <dbReference type="Google" id="ProtNLM"/>
    </source>
</evidence>
<evidence type="ECO:0000313" key="3">
    <source>
        <dbReference type="Proteomes" id="UP000540698"/>
    </source>
</evidence>
<proteinExistence type="predicted"/>
<organism evidence="2 3">
    <name type="scientific">Nocardia gamkensis</name>
    <dbReference type="NCBI Taxonomy" id="352869"/>
    <lineage>
        <taxon>Bacteria</taxon>
        <taxon>Bacillati</taxon>
        <taxon>Actinomycetota</taxon>
        <taxon>Actinomycetes</taxon>
        <taxon>Mycobacteriales</taxon>
        <taxon>Nocardiaceae</taxon>
        <taxon>Nocardia</taxon>
    </lineage>
</organism>
<feature type="chain" id="PRO_5030563626" description="Lipoprotein" evidence="1">
    <location>
        <begin position="28"/>
        <end position="183"/>
    </location>
</feature>
<keyword evidence="1" id="KW-0732">Signal</keyword>